<dbReference type="AlphaFoldDB" id="A0A4D8QAR2"/>
<sequence length="267" mass="30285">MMAAPTRGAAMVALKHSDWSTIDKALGMQSGYVLTFSNPAFTAFFEEEFGIHIFDGKYSQNGPSKGKHMRAFIEVEDAPLVVRVLRRLWEHSEEIPLFHEAEGRDAVKTKFFDLLTRIEGGSAAPQTDVIERFRQDETLEELVAALQRDLDANRPAAAMDRLHTYCLIKFSHLLQVRGIACERSEPLNSRVAKYVNALQTERDLKEMTKQIIKNAIGVFEKFNHIRNNRSLAHDNDLLDPAEARFIYDSVAAFLRFVKAIEPSRFGA</sequence>
<protein>
    <recommendedName>
        <fullName evidence="1">Abortive infection protein-like C-terminal domain-containing protein</fullName>
    </recommendedName>
</protein>
<dbReference type="InterPro" id="IPR026001">
    <property type="entry name" value="Abi-like_C"/>
</dbReference>
<reference evidence="2 3" key="1">
    <citation type="submission" date="2018-09" db="EMBL/GenBank/DDBJ databases">
        <title>Whole genome based analysis of evolution and adaptive divergence in Indian and Brazilian strains of Azospirillum brasilense.</title>
        <authorList>
            <person name="Singh C."/>
            <person name="Tripathi A.K."/>
        </authorList>
    </citation>
    <scope>NUCLEOTIDE SEQUENCE [LARGE SCALE GENOMIC DNA]</scope>
    <source>
        <strain evidence="2 3">MTCC4036</strain>
        <plasmid evidence="2 3">p7</plasmid>
    </source>
</reference>
<keyword evidence="2" id="KW-0614">Plasmid</keyword>
<organism evidence="2 3">
    <name type="scientific">Azospirillum brasilense</name>
    <dbReference type="NCBI Taxonomy" id="192"/>
    <lineage>
        <taxon>Bacteria</taxon>
        <taxon>Pseudomonadati</taxon>
        <taxon>Pseudomonadota</taxon>
        <taxon>Alphaproteobacteria</taxon>
        <taxon>Rhodospirillales</taxon>
        <taxon>Azospirillaceae</taxon>
        <taxon>Azospirillum</taxon>
    </lineage>
</organism>
<feature type="domain" description="Abortive infection protein-like C-terminal" evidence="1">
    <location>
        <begin position="192"/>
        <end position="257"/>
    </location>
</feature>
<evidence type="ECO:0000313" key="2">
    <source>
        <dbReference type="EMBL" id="QCO07475.1"/>
    </source>
</evidence>
<gene>
    <name evidence="2" type="ORF">D3867_36950</name>
</gene>
<proteinExistence type="predicted"/>
<accession>A0A4D8QAR2</accession>
<evidence type="ECO:0000259" key="1">
    <source>
        <dbReference type="Pfam" id="PF14355"/>
    </source>
</evidence>
<dbReference type="EMBL" id="CP032337">
    <property type="protein sequence ID" value="QCO07475.1"/>
    <property type="molecule type" value="Genomic_DNA"/>
</dbReference>
<geneLocation type="plasmid" evidence="2 3">
    <name>p7</name>
</geneLocation>
<dbReference type="Pfam" id="PF14355">
    <property type="entry name" value="Abi_C"/>
    <property type="match status" value="1"/>
</dbReference>
<dbReference type="Proteomes" id="UP000298596">
    <property type="component" value="Plasmid p7"/>
</dbReference>
<name>A0A4D8QAR2_AZOBR</name>
<evidence type="ECO:0000313" key="3">
    <source>
        <dbReference type="Proteomes" id="UP000298596"/>
    </source>
</evidence>